<keyword evidence="12" id="KW-0472">Membrane</keyword>
<dbReference type="GO" id="GO:0032049">
    <property type="term" value="P:cardiolipin biosynthetic process"/>
    <property type="evidence" value="ECO:0007669"/>
    <property type="project" value="InterPro"/>
</dbReference>
<comment type="function">
    <text evidence="1 11">Functions in the biosynthesis of the anionic phospholipids phosphatidylglycerol and cardiolipin.</text>
</comment>
<keyword evidence="8 11" id="KW-0594">Phospholipid biosynthesis</keyword>
<dbReference type="InterPro" id="IPR016270">
    <property type="entry name" value="PGS1"/>
</dbReference>
<reference evidence="16" key="1">
    <citation type="submission" date="2017-02" db="UniProtKB">
        <authorList>
            <consortium name="WormBaseParasite"/>
        </authorList>
    </citation>
    <scope>IDENTIFICATION</scope>
</reference>
<proteinExistence type="inferred from homology"/>
<evidence type="ECO:0000256" key="8">
    <source>
        <dbReference type="ARBA" id="ARBA00023209"/>
    </source>
</evidence>
<name>A0A0N4TQS3_BRUPA</name>
<gene>
    <name evidence="14" type="ORF">BPAG_LOCUS10920</name>
</gene>
<dbReference type="AlphaFoldDB" id="A0A0N4TQS3"/>
<comment type="catalytic activity">
    <reaction evidence="10 11">
        <text>a CDP-1,2-diacyl-sn-glycerol + sn-glycerol 3-phosphate = a 1,2-diacyl-sn-glycero-3-phospho-(1'-sn-glycero-3'-phosphate) + CMP + H(+)</text>
        <dbReference type="Rhea" id="RHEA:12593"/>
        <dbReference type="ChEBI" id="CHEBI:15378"/>
        <dbReference type="ChEBI" id="CHEBI:57597"/>
        <dbReference type="ChEBI" id="CHEBI:58332"/>
        <dbReference type="ChEBI" id="CHEBI:60110"/>
        <dbReference type="ChEBI" id="CHEBI:60377"/>
        <dbReference type="EC" id="2.7.8.5"/>
    </reaction>
</comment>
<feature type="transmembrane region" description="Helical" evidence="12">
    <location>
        <begin position="652"/>
        <end position="673"/>
    </location>
</feature>
<comment type="pathway">
    <text evidence="2 11">Phospholipid metabolism; phosphatidylglycerol biosynthesis; phosphatidylglycerol from CDP-diacylglycerol: step 1/2.</text>
</comment>
<dbReference type="Gene3D" id="3.30.870.10">
    <property type="entry name" value="Endonuclease Chain A"/>
    <property type="match status" value="2"/>
</dbReference>
<evidence type="ECO:0000256" key="11">
    <source>
        <dbReference type="RuleBase" id="RU365024"/>
    </source>
</evidence>
<comment type="similarity">
    <text evidence="3 11">Belongs to the CDP-alcohol phosphatidyltransferase class-II family.</text>
</comment>
<keyword evidence="9 11" id="KW-1208">Phospholipid metabolism</keyword>
<evidence type="ECO:0000256" key="9">
    <source>
        <dbReference type="ARBA" id="ARBA00023264"/>
    </source>
</evidence>
<evidence type="ECO:0000256" key="2">
    <source>
        <dbReference type="ARBA" id="ARBA00005042"/>
    </source>
</evidence>
<dbReference type="PROSITE" id="PS50035">
    <property type="entry name" value="PLD"/>
    <property type="match status" value="1"/>
</dbReference>
<keyword evidence="12" id="KW-0812">Transmembrane</keyword>
<keyword evidence="11" id="KW-0547">Nucleotide-binding</keyword>
<dbReference type="GO" id="GO:0005524">
    <property type="term" value="F:ATP binding"/>
    <property type="evidence" value="ECO:0007669"/>
    <property type="project" value="UniProtKB-KW"/>
</dbReference>
<accession>A0A0N4TQS3</accession>
<evidence type="ECO:0000256" key="1">
    <source>
        <dbReference type="ARBA" id="ARBA00003537"/>
    </source>
</evidence>
<keyword evidence="5 11" id="KW-0808">Transferase</keyword>
<reference evidence="14 15" key="2">
    <citation type="submission" date="2018-11" db="EMBL/GenBank/DDBJ databases">
        <authorList>
            <consortium name="Pathogen Informatics"/>
        </authorList>
    </citation>
    <scope>NUCLEOTIDE SEQUENCE [LARGE SCALE GENOMIC DNA]</scope>
</reference>
<dbReference type="STRING" id="6280.A0A0N4TQS3"/>
<evidence type="ECO:0000256" key="10">
    <source>
        <dbReference type="ARBA" id="ARBA00048586"/>
    </source>
</evidence>
<evidence type="ECO:0000256" key="3">
    <source>
        <dbReference type="ARBA" id="ARBA00010682"/>
    </source>
</evidence>
<evidence type="ECO:0000313" key="15">
    <source>
        <dbReference type="Proteomes" id="UP000278627"/>
    </source>
</evidence>
<evidence type="ECO:0000256" key="7">
    <source>
        <dbReference type="ARBA" id="ARBA00023098"/>
    </source>
</evidence>
<dbReference type="PANTHER" id="PTHR12586:SF1">
    <property type="entry name" value="CDP-DIACYLGLYCEROL--GLYCEROL-3-PHOSPHATE 3-PHOSPHATIDYLTRANSFERASE, MITOCHONDRIAL"/>
    <property type="match status" value="1"/>
</dbReference>
<evidence type="ECO:0000313" key="14">
    <source>
        <dbReference type="EMBL" id="VDN92106.1"/>
    </source>
</evidence>
<keyword evidence="7 11" id="KW-0443">Lipid metabolism</keyword>
<dbReference type="InterPro" id="IPR001736">
    <property type="entry name" value="PLipase_D/transphosphatidylase"/>
</dbReference>
<dbReference type="WBParaSite" id="BPAG_0001095801-mRNA-1">
    <property type="protein sequence ID" value="BPAG_0001095801-mRNA-1"/>
    <property type="gene ID" value="BPAG_0001095801"/>
</dbReference>
<keyword evidence="4 11" id="KW-0444">Lipid biosynthesis</keyword>
<dbReference type="EC" id="2.7.8.5" evidence="11"/>
<keyword evidence="11" id="KW-0496">Mitochondrion</keyword>
<evidence type="ECO:0000256" key="6">
    <source>
        <dbReference type="ARBA" id="ARBA00022737"/>
    </source>
</evidence>
<organism evidence="16">
    <name type="scientific">Brugia pahangi</name>
    <name type="common">Filarial nematode worm</name>
    <dbReference type="NCBI Taxonomy" id="6280"/>
    <lineage>
        <taxon>Eukaryota</taxon>
        <taxon>Metazoa</taxon>
        <taxon>Ecdysozoa</taxon>
        <taxon>Nematoda</taxon>
        <taxon>Chromadorea</taxon>
        <taxon>Rhabditida</taxon>
        <taxon>Spirurina</taxon>
        <taxon>Spiruromorpha</taxon>
        <taxon>Filarioidea</taxon>
        <taxon>Onchocercidae</taxon>
        <taxon>Brugia</taxon>
    </lineage>
</organism>
<feature type="transmembrane region" description="Helical" evidence="12">
    <location>
        <begin position="623"/>
        <end position="640"/>
    </location>
</feature>
<dbReference type="GO" id="GO:0008444">
    <property type="term" value="F:CDP-diacylglycerol-glycerol-3-phosphate 3-phosphatidyltransferase activity"/>
    <property type="evidence" value="ECO:0007669"/>
    <property type="project" value="UniProtKB-EC"/>
</dbReference>
<dbReference type="SUPFAM" id="SSF56024">
    <property type="entry name" value="Phospholipase D/nuclease"/>
    <property type="match status" value="1"/>
</dbReference>
<dbReference type="SMART" id="SM00155">
    <property type="entry name" value="PLDc"/>
    <property type="match status" value="2"/>
</dbReference>
<evidence type="ECO:0000256" key="12">
    <source>
        <dbReference type="SAM" id="Phobius"/>
    </source>
</evidence>
<sequence>MEELNEANYDTLEWLPQNAPYVEVDPEKIKLIKTPTEFYEKLLCLIREAKERIIISTLYFGNGSYEKALVDELEKALAMNPSLKMNILVDCLRGTRGTTESNSVVLLKRYGCIFMLIQPFLYRNFKRLTPRASVYLFHTPCLRGLKKMVLPEKVNEVIGLQHMKLLVFDNHIIFTGANLSDIYFTNRLDRYIVIENCPQLANFIDSLVEAVGSCSFMLNTQGTTSLAKRCDIHPFKGSHEAYKSMLYDRVMSTLNAFSKECDLGNRFSTGTRIYPLLQMGIVSINQEFKFLKKLLSMQNHQLSLTISSGYFNFTDTYIDLISNQNCFEMDVIYASPQANGFYQASGLFGFIPLMYVHISHLFYKIVGSTIRMFEYNRPGWTYHAKGLWIDSKQSSLSATIIGSSNFGVFLTSEVTEFNYEYFHANFAGHRSVHRDLEAQFLITTCSEKLKRGLQEECSRILDYTTKVDAATFLQRDHFVPFWIRLISRANAINVCVGQFIVDIFIYRHSFLNMVLLQGLIFGRALMESLARKGSTPTAAAIRLSHRNRAQRKNGMHRGFKHTVNPYERKELLQRLGSCSVRHLSSGTAAASSPKSLNEFLKDEVWIPVYRFRGIHYSVMATKVKLALTISSVSLIPYKYWQYLDDTVSIDHFISISAFASFTTLAFIFFCRFFNGLIGVISMNETNEYIRVGYLSFWGTRCNKYMKVDDVIPLNELSTGINNKVIRLRQYSSNGMLRLSLFNAELLDKERATLLFGDINVFSSAKKTE</sequence>
<feature type="transmembrane region" description="Helical" evidence="12">
    <location>
        <begin position="341"/>
        <end position="363"/>
    </location>
</feature>
<protein>
    <recommendedName>
        <fullName evidence="11">CDP-diacylglycerol--glycerol-3-phosphate 3-phosphatidyltransferase</fullName>
        <ecNumber evidence="11">2.7.8.5</ecNumber>
    </recommendedName>
</protein>
<dbReference type="UniPathway" id="UPA00084">
    <property type="reaction ID" value="UER00503"/>
</dbReference>
<evidence type="ECO:0000256" key="4">
    <source>
        <dbReference type="ARBA" id="ARBA00022516"/>
    </source>
</evidence>
<dbReference type="EMBL" id="UZAD01013205">
    <property type="protein sequence ID" value="VDN92106.1"/>
    <property type="molecule type" value="Genomic_DNA"/>
</dbReference>
<keyword evidence="6" id="KW-0677">Repeat</keyword>
<dbReference type="CDD" id="cd09137">
    <property type="entry name" value="PLDc_PGS1_euk_2"/>
    <property type="match status" value="1"/>
</dbReference>
<dbReference type="Proteomes" id="UP000278627">
    <property type="component" value="Unassembled WGS sequence"/>
</dbReference>
<dbReference type="PANTHER" id="PTHR12586">
    <property type="entry name" value="CDP-DIACYLGLYCEROL--SERINE O-PHOSPHATIDYLTRANSFERASE"/>
    <property type="match status" value="1"/>
</dbReference>
<keyword evidence="12" id="KW-1133">Transmembrane helix</keyword>
<keyword evidence="11" id="KW-0067">ATP-binding</keyword>
<evidence type="ECO:0000313" key="16">
    <source>
        <dbReference type="WBParaSite" id="BPAG_0001095801-mRNA-1"/>
    </source>
</evidence>
<evidence type="ECO:0000259" key="13">
    <source>
        <dbReference type="PROSITE" id="PS50035"/>
    </source>
</evidence>
<evidence type="ECO:0000256" key="5">
    <source>
        <dbReference type="ARBA" id="ARBA00022679"/>
    </source>
</evidence>
<dbReference type="GO" id="GO:0005739">
    <property type="term" value="C:mitochondrion"/>
    <property type="evidence" value="ECO:0007669"/>
    <property type="project" value="UniProtKB-SubCell"/>
</dbReference>
<comment type="subcellular location">
    <subcellularLocation>
        <location evidence="11">Mitochondrion</location>
    </subcellularLocation>
</comment>
<feature type="domain" description="PLD phosphodiesterase" evidence="13">
    <location>
        <begin position="157"/>
        <end position="183"/>
    </location>
</feature>
<keyword evidence="15" id="KW-1185">Reference proteome</keyword>
<dbReference type="CDD" id="cd09135">
    <property type="entry name" value="PLDc_PGS1_euk_1"/>
    <property type="match status" value="1"/>
</dbReference>